<accession>A0ABV4WTR6</accession>
<evidence type="ECO:0008006" key="3">
    <source>
        <dbReference type="Google" id="ProtNLM"/>
    </source>
</evidence>
<keyword evidence="2" id="KW-1185">Reference proteome</keyword>
<evidence type="ECO:0000313" key="1">
    <source>
        <dbReference type="EMBL" id="MFB2838470.1"/>
    </source>
</evidence>
<dbReference type="Proteomes" id="UP001576780">
    <property type="component" value="Unassembled WGS sequence"/>
</dbReference>
<name>A0ABV4WTR6_9CYAN</name>
<comment type="caution">
    <text evidence="1">The sequence shown here is derived from an EMBL/GenBank/DDBJ whole genome shotgun (WGS) entry which is preliminary data.</text>
</comment>
<dbReference type="InterPro" id="IPR011990">
    <property type="entry name" value="TPR-like_helical_dom_sf"/>
</dbReference>
<sequence length="96" mass="11078">MTKAEKLKDLEGQEKNLRYLVRSYWECGDYTKAIECNQQHLAIVNLNQAKLYCKLADRTLSLEYCDRALSIAKKLGIALAKECQELKEKLLSQEPL</sequence>
<gene>
    <name evidence="1" type="ORF">ACE1CA_28590</name>
</gene>
<evidence type="ECO:0000313" key="2">
    <source>
        <dbReference type="Proteomes" id="UP001576780"/>
    </source>
</evidence>
<dbReference type="Gene3D" id="1.25.40.10">
    <property type="entry name" value="Tetratricopeptide repeat domain"/>
    <property type="match status" value="1"/>
</dbReference>
<organism evidence="1 2">
    <name type="scientific">Floridaenema evergladense BLCC-F167</name>
    <dbReference type="NCBI Taxonomy" id="3153639"/>
    <lineage>
        <taxon>Bacteria</taxon>
        <taxon>Bacillati</taxon>
        <taxon>Cyanobacteriota</taxon>
        <taxon>Cyanophyceae</taxon>
        <taxon>Oscillatoriophycideae</taxon>
        <taxon>Aerosakkonematales</taxon>
        <taxon>Aerosakkonemataceae</taxon>
        <taxon>Floridanema</taxon>
        <taxon>Floridanema evergladense</taxon>
    </lineage>
</organism>
<dbReference type="RefSeq" id="WP_413280781.1">
    <property type="nucleotide sequence ID" value="NZ_JBHFNT010000250.1"/>
</dbReference>
<dbReference type="SUPFAM" id="SSF48452">
    <property type="entry name" value="TPR-like"/>
    <property type="match status" value="1"/>
</dbReference>
<dbReference type="EMBL" id="JBHFNT010000250">
    <property type="protein sequence ID" value="MFB2838470.1"/>
    <property type="molecule type" value="Genomic_DNA"/>
</dbReference>
<proteinExistence type="predicted"/>
<reference evidence="1 2" key="1">
    <citation type="submission" date="2024-09" db="EMBL/GenBank/DDBJ databases">
        <title>Floridaenema gen nov. (Aerosakkonemataceae, Aerosakkonematales ord. nov., Cyanobacteria) from benthic tropical and subtropical fresh waters, with the description of four new species.</title>
        <authorList>
            <person name="Moretto J.A."/>
            <person name="Berthold D.E."/>
            <person name="Lefler F.W."/>
            <person name="Huang I.-S."/>
            <person name="Laughinghouse H. IV."/>
        </authorList>
    </citation>
    <scope>NUCLEOTIDE SEQUENCE [LARGE SCALE GENOMIC DNA]</scope>
    <source>
        <strain evidence="1 2">BLCC-F167</strain>
    </source>
</reference>
<protein>
    <recommendedName>
        <fullName evidence="3">Tetratricopeptide repeat protein</fullName>
    </recommendedName>
</protein>